<dbReference type="GO" id="GO:0004519">
    <property type="term" value="F:endonuclease activity"/>
    <property type="evidence" value="ECO:0007669"/>
    <property type="project" value="UniProtKB-KW"/>
</dbReference>
<keyword evidence="9" id="KW-1185">Reference proteome</keyword>
<dbReference type="GO" id="GO:0003964">
    <property type="term" value="F:RNA-directed DNA polymerase activity"/>
    <property type="evidence" value="ECO:0007669"/>
    <property type="project" value="UniProtKB-KW"/>
</dbReference>
<name>A0A9Q3ES11_9BASI</name>
<protein>
    <recommendedName>
        <fullName evidence="7">Reverse transcriptase RNase H-like domain-containing protein</fullName>
    </recommendedName>
</protein>
<keyword evidence="6" id="KW-0695">RNA-directed DNA polymerase</keyword>
<keyword evidence="1" id="KW-0808">Transferase</keyword>
<feature type="domain" description="Reverse transcriptase RNase H-like" evidence="7">
    <location>
        <begin position="3"/>
        <end position="110"/>
    </location>
</feature>
<evidence type="ECO:0000313" key="8">
    <source>
        <dbReference type="EMBL" id="MBW0523851.1"/>
    </source>
</evidence>
<reference evidence="8" key="1">
    <citation type="submission" date="2021-03" db="EMBL/GenBank/DDBJ databases">
        <title>Draft genome sequence of rust myrtle Austropuccinia psidii MF-1, a brazilian biotype.</title>
        <authorList>
            <person name="Quecine M.C."/>
            <person name="Pachon D.M.R."/>
            <person name="Bonatelli M.L."/>
            <person name="Correr F.H."/>
            <person name="Franceschini L.M."/>
            <person name="Leite T.F."/>
            <person name="Margarido G.R.A."/>
            <person name="Almeida C.A."/>
            <person name="Ferrarezi J.A."/>
            <person name="Labate C.A."/>
        </authorList>
    </citation>
    <scope>NUCLEOTIDE SEQUENCE</scope>
    <source>
        <strain evidence="8">MF-1</strain>
    </source>
</reference>
<accession>A0A9Q3ES11</accession>
<evidence type="ECO:0000256" key="5">
    <source>
        <dbReference type="ARBA" id="ARBA00022801"/>
    </source>
</evidence>
<dbReference type="SUPFAM" id="SSF56672">
    <property type="entry name" value="DNA/RNA polymerases"/>
    <property type="match status" value="1"/>
</dbReference>
<keyword evidence="3" id="KW-0540">Nuclease</keyword>
<evidence type="ECO:0000259" key="7">
    <source>
        <dbReference type="Pfam" id="PF17917"/>
    </source>
</evidence>
<dbReference type="GO" id="GO:0016787">
    <property type="term" value="F:hydrolase activity"/>
    <property type="evidence" value="ECO:0007669"/>
    <property type="project" value="UniProtKB-KW"/>
</dbReference>
<dbReference type="Pfam" id="PF17917">
    <property type="entry name" value="RT_RNaseH"/>
    <property type="match status" value="1"/>
</dbReference>
<dbReference type="PANTHER" id="PTHR34072">
    <property type="entry name" value="ENZYMATIC POLYPROTEIN-RELATED"/>
    <property type="match status" value="1"/>
</dbReference>
<keyword evidence="2" id="KW-0548">Nucleotidyltransferase</keyword>
<dbReference type="InterPro" id="IPR041373">
    <property type="entry name" value="RT_RNaseH"/>
</dbReference>
<evidence type="ECO:0000256" key="3">
    <source>
        <dbReference type="ARBA" id="ARBA00022722"/>
    </source>
</evidence>
<dbReference type="EMBL" id="AVOT02030620">
    <property type="protein sequence ID" value="MBW0523851.1"/>
    <property type="molecule type" value="Genomic_DNA"/>
</dbReference>
<comment type="caution">
    <text evidence="8">The sequence shown here is derived from an EMBL/GenBank/DDBJ whole genome shotgun (WGS) entry which is preliminary data.</text>
</comment>
<dbReference type="AlphaFoldDB" id="A0A9Q3ES11"/>
<sequence>MPDWKLPFKLYVDACGEGLGEALHQLQTVNDKLYEGPTCFIPRKIKPTEAIYGASQMECLCLVLALEEINYYLDGSVFEVITDCNALKSLLNMKTPNRHMLIWKIAIQEYRGNMNIVHKTGNIHNNAAGLRRWAFPKTHDNPAYVCIGAEPQIPTEGINITYFGTEFIEEVGESYKKDKNCHVITAILDKDCKVTALANSRDDIWKISHVNGIFHLSNGILYHGLNTHVSSSSVVEFQLTQYC</sequence>
<keyword evidence="5" id="KW-0378">Hydrolase</keyword>
<organism evidence="8 9">
    <name type="scientific">Austropuccinia psidii MF-1</name>
    <dbReference type="NCBI Taxonomy" id="1389203"/>
    <lineage>
        <taxon>Eukaryota</taxon>
        <taxon>Fungi</taxon>
        <taxon>Dikarya</taxon>
        <taxon>Basidiomycota</taxon>
        <taxon>Pucciniomycotina</taxon>
        <taxon>Pucciniomycetes</taxon>
        <taxon>Pucciniales</taxon>
        <taxon>Sphaerophragmiaceae</taxon>
        <taxon>Austropuccinia</taxon>
    </lineage>
</organism>
<dbReference type="InterPro" id="IPR043502">
    <property type="entry name" value="DNA/RNA_pol_sf"/>
</dbReference>
<evidence type="ECO:0000256" key="1">
    <source>
        <dbReference type="ARBA" id="ARBA00022679"/>
    </source>
</evidence>
<evidence type="ECO:0000256" key="2">
    <source>
        <dbReference type="ARBA" id="ARBA00022695"/>
    </source>
</evidence>
<proteinExistence type="predicted"/>
<evidence type="ECO:0000256" key="4">
    <source>
        <dbReference type="ARBA" id="ARBA00022759"/>
    </source>
</evidence>
<evidence type="ECO:0000256" key="6">
    <source>
        <dbReference type="ARBA" id="ARBA00022918"/>
    </source>
</evidence>
<evidence type="ECO:0000313" key="9">
    <source>
        <dbReference type="Proteomes" id="UP000765509"/>
    </source>
</evidence>
<dbReference type="Proteomes" id="UP000765509">
    <property type="component" value="Unassembled WGS sequence"/>
</dbReference>
<gene>
    <name evidence="8" type="ORF">O181_063566</name>
</gene>
<keyword evidence="4" id="KW-0255">Endonuclease</keyword>
<dbReference type="PANTHER" id="PTHR34072:SF58">
    <property type="entry name" value="DNA (CYTOSINE-5-)-METHYLTRANSFERASE"/>
    <property type="match status" value="1"/>
</dbReference>